<protein>
    <submittedName>
        <fullName evidence="2">Uncharacterized protein</fullName>
    </submittedName>
</protein>
<evidence type="ECO:0000313" key="2">
    <source>
        <dbReference type="EMBL" id="GMR36184.1"/>
    </source>
</evidence>
<feature type="non-terminal residue" evidence="2">
    <location>
        <position position="91"/>
    </location>
</feature>
<reference evidence="3" key="1">
    <citation type="submission" date="2022-10" db="EMBL/GenBank/DDBJ databases">
        <title>Genome assembly of Pristionchus species.</title>
        <authorList>
            <person name="Yoshida K."/>
            <person name="Sommer R.J."/>
        </authorList>
    </citation>
    <scope>NUCLEOTIDE SEQUENCE [LARGE SCALE GENOMIC DNA]</scope>
    <source>
        <strain evidence="3">RS5460</strain>
    </source>
</reference>
<dbReference type="EMBL" id="BTRK01000002">
    <property type="protein sequence ID" value="GMR36184.1"/>
    <property type="molecule type" value="Genomic_DNA"/>
</dbReference>
<accession>A0AAN5CBL8</accession>
<evidence type="ECO:0000256" key="1">
    <source>
        <dbReference type="SAM" id="Phobius"/>
    </source>
</evidence>
<name>A0AAN5CBL8_9BILA</name>
<feature type="non-terminal residue" evidence="2">
    <location>
        <position position="1"/>
    </location>
</feature>
<feature type="transmembrane region" description="Helical" evidence="1">
    <location>
        <begin position="53"/>
        <end position="73"/>
    </location>
</feature>
<keyword evidence="1" id="KW-0472">Membrane</keyword>
<comment type="caution">
    <text evidence="2">The sequence shown here is derived from an EMBL/GenBank/DDBJ whole genome shotgun (WGS) entry which is preliminary data.</text>
</comment>
<evidence type="ECO:0000313" key="3">
    <source>
        <dbReference type="Proteomes" id="UP001328107"/>
    </source>
</evidence>
<proteinExistence type="predicted"/>
<sequence>QTPIRNRPKEKVNFRFCCRSHCKRAIWVLAVIRVLITAFIVLFFFYLYLREHIFNFGLIYSSLNIFVSSLLYAGSFGEKKKCLPIYAFAEV</sequence>
<dbReference type="AlphaFoldDB" id="A0AAN5CBL8"/>
<organism evidence="2 3">
    <name type="scientific">Pristionchus mayeri</name>
    <dbReference type="NCBI Taxonomy" id="1317129"/>
    <lineage>
        <taxon>Eukaryota</taxon>
        <taxon>Metazoa</taxon>
        <taxon>Ecdysozoa</taxon>
        <taxon>Nematoda</taxon>
        <taxon>Chromadorea</taxon>
        <taxon>Rhabditida</taxon>
        <taxon>Rhabditina</taxon>
        <taxon>Diplogasteromorpha</taxon>
        <taxon>Diplogasteroidea</taxon>
        <taxon>Neodiplogasteridae</taxon>
        <taxon>Pristionchus</taxon>
    </lineage>
</organism>
<keyword evidence="3" id="KW-1185">Reference proteome</keyword>
<keyword evidence="1" id="KW-0812">Transmembrane</keyword>
<gene>
    <name evidence="2" type="ORF">PMAYCL1PPCAC_06379</name>
</gene>
<dbReference type="Proteomes" id="UP001328107">
    <property type="component" value="Unassembled WGS sequence"/>
</dbReference>
<feature type="transmembrane region" description="Helical" evidence="1">
    <location>
        <begin position="25"/>
        <end position="47"/>
    </location>
</feature>
<keyword evidence="1" id="KW-1133">Transmembrane helix</keyword>